<keyword evidence="1" id="KW-0862">Zinc</keyword>
<feature type="domain" description="SWIM-type" evidence="2">
    <location>
        <begin position="330"/>
        <end position="367"/>
    </location>
</feature>
<dbReference type="AlphaFoldDB" id="A0A4Z2DP72"/>
<dbReference type="InterPro" id="IPR007527">
    <property type="entry name" value="Znf_SWIM"/>
</dbReference>
<keyword evidence="4" id="KW-1185">Reference proteome</keyword>
<dbReference type="GO" id="GO:0008270">
    <property type="term" value="F:zinc ion binding"/>
    <property type="evidence" value="ECO:0007669"/>
    <property type="project" value="UniProtKB-KW"/>
</dbReference>
<organism evidence="3 4">
    <name type="scientific">Schistosoma japonicum</name>
    <name type="common">Blood fluke</name>
    <dbReference type="NCBI Taxonomy" id="6182"/>
    <lineage>
        <taxon>Eukaryota</taxon>
        <taxon>Metazoa</taxon>
        <taxon>Spiralia</taxon>
        <taxon>Lophotrochozoa</taxon>
        <taxon>Platyhelminthes</taxon>
        <taxon>Trematoda</taxon>
        <taxon>Digenea</taxon>
        <taxon>Strigeidida</taxon>
        <taxon>Schistosomatoidea</taxon>
        <taxon>Schistosomatidae</taxon>
        <taxon>Schistosoma</taxon>
    </lineage>
</organism>
<keyword evidence="1" id="KW-0479">Metal-binding</keyword>
<evidence type="ECO:0000259" key="2">
    <source>
        <dbReference type="PROSITE" id="PS50966"/>
    </source>
</evidence>
<accession>A0A4Z2DP72</accession>
<dbReference type="OrthoDB" id="6225644at2759"/>
<evidence type="ECO:0000313" key="3">
    <source>
        <dbReference type="EMBL" id="TNN17970.1"/>
    </source>
</evidence>
<dbReference type="Proteomes" id="UP000311919">
    <property type="component" value="Unassembled WGS sequence"/>
</dbReference>
<dbReference type="EMBL" id="SKCS01000084">
    <property type="protein sequence ID" value="TNN17970.1"/>
    <property type="molecule type" value="Genomic_DNA"/>
</dbReference>
<comment type="caution">
    <text evidence="3">The sequence shown here is derived from an EMBL/GenBank/DDBJ whole genome shotgun (WGS) entry which is preliminary data.</text>
</comment>
<proteinExistence type="predicted"/>
<evidence type="ECO:0000313" key="4">
    <source>
        <dbReference type="Proteomes" id="UP000311919"/>
    </source>
</evidence>
<name>A0A4Z2DP72_SCHJA</name>
<dbReference type="PROSITE" id="PS50966">
    <property type="entry name" value="ZF_SWIM"/>
    <property type="match status" value="1"/>
</dbReference>
<keyword evidence="1" id="KW-0863">Zinc-finger</keyword>
<evidence type="ECO:0000256" key="1">
    <source>
        <dbReference type="PROSITE-ProRule" id="PRU00325"/>
    </source>
</evidence>
<sequence>MFRWLIPFRRNSRGALKELDALQKIRKYPIFLGLSSGILYHGYMLQNQHTSMSLFSYRDRQKEIIHPIYEDLVLLFSDPNNQLSNKLPNDAKMDRLLKINQDIEDDLPLFFEKSLFNEVPKNLLDPDTVVYYERKNGSVHRLRGESWIRALIVACRAYFSMRSYVRRLELTSILSDTEKWEVEVCFRIVLLPPPSKEESHLPSDKLLERLEQRAQWRTFRATFYLSDSGKINVVKLTQLLPPFKDSTALYPLNRLALWKTLGSNLPGRRRLPTPTPYVTRELSLQCATDINNNQNSGAVLWILENVRNWPFKVGRIVEPFDITISSLPDDKVNSSFVKILEHNICTCRIIKHQIACDHITYFLQFVNIPCESISLNSSLLKFYVNHLPPTKNNGQTATNKHSLVNYPQIHPVSYSSDNSAKSVSITSVGQLKLSHCFPSSDDLSPVLCLPKLYL</sequence>
<gene>
    <name evidence="3" type="ORF">EWB00_010669</name>
</gene>
<reference evidence="3 4" key="1">
    <citation type="submission" date="2019-03" db="EMBL/GenBank/DDBJ databases">
        <title>An improved genome assembly of the fluke Schistosoma japonicum.</title>
        <authorList>
            <person name="Hu W."/>
            <person name="Luo F."/>
            <person name="Yin M."/>
            <person name="Mo X."/>
            <person name="Sun C."/>
            <person name="Wu Q."/>
            <person name="Zhu B."/>
            <person name="Xiang M."/>
            <person name="Wang J."/>
            <person name="Wang Y."/>
            <person name="Zhang T."/>
            <person name="Xu B."/>
            <person name="Zheng H."/>
            <person name="Feng Z."/>
        </authorList>
    </citation>
    <scope>NUCLEOTIDE SEQUENCE [LARGE SCALE GENOMIC DNA]</scope>
    <source>
        <strain evidence="3">HuSjv2</strain>
        <tissue evidence="3">Worms</tissue>
    </source>
</reference>
<protein>
    <recommendedName>
        <fullName evidence="2">SWIM-type domain-containing protein</fullName>
    </recommendedName>
</protein>